<comment type="caution">
    <text evidence="4">The sequence shown here is derived from an EMBL/GenBank/DDBJ whole genome shotgun (WGS) entry which is preliminary data.</text>
</comment>
<dbReference type="PANTHER" id="PTHR43633:SF1">
    <property type="entry name" value="ALCOHOL DEHYDROGENASE YQHD"/>
    <property type="match status" value="1"/>
</dbReference>
<dbReference type="InterPro" id="IPR056798">
    <property type="entry name" value="ADH_Fe_C"/>
</dbReference>
<evidence type="ECO:0000259" key="2">
    <source>
        <dbReference type="Pfam" id="PF00465"/>
    </source>
</evidence>
<dbReference type="InterPro" id="IPR001670">
    <property type="entry name" value="ADH_Fe/GldA"/>
</dbReference>
<dbReference type="EMBL" id="ACKZ01000008">
    <property type="protein sequence ID" value="EEW38065.1"/>
    <property type="molecule type" value="Genomic_DNA"/>
</dbReference>
<dbReference type="CDD" id="cd08187">
    <property type="entry name" value="BDH"/>
    <property type="match status" value="1"/>
</dbReference>
<protein>
    <submittedName>
        <fullName evidence="4">Alcohol dehydrogenase, iron-dependent</fullName>
        <ecNumber evidence="4">1.1.1.1</ecNumber>
    </submittedName>
</protein>
<feature type="domain" description="Alcohol dehydrogenase iron-type/glycerol dehydrogenase GldA" evidence="2">
    <location>
        <begin position="13"/>
        <end position="182"/>
    </location>
</feature>
<gene>
    <name evidence="4" type="primary">yqhD</name>
    <name evidence="4" type="ORF">HMPREF0444_0309</name>
</gene>
<dbReference type="eggNOG" id="COG1979">
    <property type="taxonomic scope" value="Bacteria"/>
</dbReference>
<dbReference type="Pfam" id="PF00465">
    <property type="entry name" value="Fe-ADH"/>
    <property type="match status" value="1"/>
</dbReference>
<dbReference type="Gene3D" id="3.40.50.1970">
    <property type="match status" value="1"/>
</dbReference>
<dbReference type="GO" id="GO:0005829">
    <property type="term" value="C:cytosol"/>
    <property type="evidence" value="ECO:0007669"/>
    <property type="project" value="TreeGrafter"/>
</dbReference>
<dbReference type="HOGENOM" id="CLU_007207_0_4_9"/>
<accession>C8NEG4</accession>
<dbReference type="Pfam" id="PF25137">
    <property type="entry name" value="ADH_Fe_C"/>
    <property type="match status" value="1"/>
</dbReference>
<dbReference type="PANTHER" id="PTHR43633">
    <property type="entry name" value="ALCOHOL DEHYDROGENASE YQHD"/>
    <property type="match status" value="1"/>
</dbReference>
<dbReference type="EC" id="1.1.1.1" evidence="4"/>
<dbReference type="GeneID" id="78411425"/>
<evidence type="ECO:0000256" key="1">
    <source>
        <dbReference type="ARBA" id="ARBA00023002"/>
    </source>
</evidence>
<keyword evidence="1 4" id="KW-0560">Oxidoreductase</keyword>
<name>C8NEG4_9LACT</name>
<dbReference type="AlphaFoldDB" id="C8NEG4"/>
<dbReference type="SUPFAM" id="SSF56796">
    <property type="entry name" value="Dehydroquinate synthase-like"/>
    <property type="match status" value="1"/>
</dbReference>
<dbReference type="GO" id="GO:1990002">
    <property type="term" value="F:methylglyoxal reductase (NADPH) (acetol producing) activity"/>
    <property type="evidence" value="ECO:0007669"/>
    <property type="project" value="TreeGrafter"/>
</dbReference>
<reference evidence="4 5" key="1">
    <citation type="submission" date="2009-08" db="EMBL/GenBank/DDBJ databases">
        <authorList>
            <person name="Muzny D."/>
            <person name="Qin X."/>
            <person name="Deng J."/>
            <person name="Jiang H."/>
            <person name="Liu Y."/>
            <person name="Qu J."/>
            <person name="Song X.-Z."/>
            <person name="Zhang L."/>
            <person name="Thornton R."/>
            <person name="Coyle M."/>
            <person name="Francisco L."/>
            <person name="Jackson L."/>
            <person name="Javaid M."/>
            <person name="Korchina V."/>
            <person name="Kovar C."/>
            <person name="Mata R."/>
            <person name="Mathew T."/>
            <person name="Ngo R."/>
            <person name="Nguyen L."/>
            <person name="Nguyen N."/>
            <person name="Okwuonu G."/>
            <person name="Ongeri F."/>
            <person name="Pham C."/>
            <person name="Simmons D."/>
            <person name="Wilczek-Boney K."/>
            <person name="Hale W."/>
            <person name="Jakkamsetti A."/>
            <person name="Pham P."/>
            <person name="Ruth R."/>
            <person name="San Lucas F."/>
            <person name="Warren J."/>
            <person name="Zhang J."/>
            <person name="Zhao Z."/>
            <person name="Zhou C."/>
            <person name="Zhu D."/>
            <person name="Lee S."/>
            <person name="Bess C."/>
            <person name="Blankenburg K."/>
            <person name="Forbes L."/>
            <person name="Fu Q."/>
            <person name="Gubbala S."/>
            <person name="Hirani K."/>
            <person name="Jayaseelan J.C."/>
            <person name="Lara F."/>
            <person name="Munidasa M."/>
            <person name="Palculict T."/>
            <person name="Patil S."/>
            <person name="Pu L.-L."/>
            <person name="Saada N."/>
            <person name="Tang L."/>
            <person name="Weissenberger G."/>
            <person name="Zhu Y."/>
            <person name="Hemphill L."/>
            <person name="Shang Y."/>
            <person name="Youmans B."/>
            <person name="Ayvaz T."/>
            <person name="Ross M."/>
            <person name="Santibanez J."/>
            <person name="Aqrawi P."/>
            <person name="Gross S."/>
            <person name="Joshi V."/>
            <person name="Fowler G."/>
            <person name="Nazareth L."/>
            <person name="Reid J."/>
            <person name="Worley K."/>
            <person name="Petrosino J."/>
            <person name="Highlander S."/>
            <person name="Gibbs R."/>
        </authorList>
    </citation>
    <scope>NUCLEOTIDE SEQUENCE [LARGE SCALE GENOMIC DNA]</scope>
    <source>
        <strain evidence="4 5">ATCC 49175</strain>
    </source>
</reference>
<dbReference type="RefSeq" id="WP_005605325.1">
    <property type="nucleotide sequence ID" value="NZ_CP102283.1"/>
</dbReference>
<feature type="domain" description="Fe-containing alcohol dehydrogenase-like C-terminal" evidence="3">
    <location>
        <begin position="195"/>
        <end position="364"/>
    </location>
</feature>
<dbReference type="GO" id="GO:0008106">
    <property type="term" value="F:alcohol dehydrogenase (NADP+) activity"/>
    <property type="evidence" value="ECO:0007669"/>
    <property type="project" value="TreeGrafter"/>
</dbReference>
<evidence type="ECO:0000313" key="4">
    <source>
        <dbReference type="EMBL" id="EEW38065.1"/>
    </source>
</evidence>
<dbReference type="GO" id="GO:0046872">
    <property type="term" value="F:metal ion binding"/>
    <property type="evidence" value="ECO:0007669"/>
    <property type="project" value="InterPro"/>
</dbReference>
<sequence length="392" mass="43235">MEKSIQNFTFQNPTKILFGKKRIEEIDNEIPKDAKVLILYGGGSVKKNGAFERAVLALGGRDWDEFSGIEANPTFETLMKAVHKVREGGFTYLLAIGGGSVIDGTKFVSAASLFEGDPIDLFGWGIGKGLPVQEVVPFGTILTLPATGSEMNSGAVISFVEKNAKVSFRGPKTFPVFSVLEPELTYTLPERQLVNGLLDSFIHVMENYLTYPVGGILQDRYAESILQTLIEIAPRIIDIHHIDYNDRATFMWCATNALNGTINLGVPTDWSSHALGHEITLNHGLDHGRTLSIVLPAMMKVRKKQKWDKLVQYGKRVWGLDGEENEVVEQAIINTEKFFSSLGAPTRFSDVGLGEEVIPALVEGLKRHKKVALSEHGDVTPEVAYEVYKTAL</sequence>
<proteinExistence type="predicted"/>
<dbReference type="Gene3D" id="1.20.1090.10">
    <property type="entry name" value="Dehydroquinate synthase-like - alpha domain"/>
    <property type="match status" value="1"/>
</dbReference>
<dbReference type="STRING" id="638301.HMPREF0444_0309"/>
<dbReference type="GO" id="GO:1990362">
    <property type="term" value="F:butanol dehydrogenase (NAD+) activity"/>
    <property type="evidence" value="ECO:0007669"/>
    <property type="project" value="InterPro"/>
</dbReference>
<keyword evidence="5" id="KW-1185">Reference proteome</keyword>
<dbReference type="InterPro" id="IPR044731">
    <property type="entry name" value="BDH-like"/>
</dbReference>
<evidence type="ECO:0000313" key="5">
    <source>
        <dbReference type="Proteomes" id="UP000005926"/>
    </source>
</evidence>
<organism evidence="4 5">
    <name type="scientific">Granulicatella adiacens ATCC 49175</name>
    <dbReference type="NCBI Taxonomy" id="638301"/>
    <lineage>
        <taxon>Bacteria</taxon>
        <taxon>Bacillati</taxon>
        <taxon>Bacillota</taxon>
        <taxon>Bacilli</taxon>
        <taxon>Lactobacillales</taxon>
        <taxon>Carnobacteriaceae</taxon>
        <taxon>Granulicatella</taxon>
    </lineage>
</organism>
<dbReference type="FunFam" id="3.40.50.1970:FF:000003">
    <property type="entry name" value="Alcohol dehydrogenase, iron-containing"/>
    <property type="match status" value="1"/>
</dbReference>
<evidence type="ECO:0000259" key="3">
    <source>
        <dbReference type="Pfam" id="PF25137"/>
    </source>
</evidence>
<dbReference type="Proteomes" id="UP000005926">
    <property type="component" value="Unassembled WGS sequence"/>
</dbReference>